<evidence type="ECO:0000256" key="4">
    <source>
        <dbReference type="SAM" id="Phobius"/>
    </source>
</evidence>
<dbReference type="GO" id="GO:0016787">
    <property type="term" value="F:hydrolase activity"/>
    <property type="evidence" value="ECO:0007669"/>
    <property type="project" value="UniProtKB-KW"/>
</dbReference>
<keyword evidence="4" id="KW-0812">Transmembrane</keyword>
<evidence type="ECO:0000313" key="7">
    <source>
        <dbReference type="Proteomes" id="UP000231581"/>
    </source>
</evidence>
<protein>
    <submittedName>
        <fullName evidence="6">Nuclease</fullName>
    </submittedName>
</protein>
<comment type="caution">
    <text evidence="6">The sequence shown here is derived from an EMBL/GenBank/DDBJ whole genome shotgun (WGS) entry which is preliminary data.</text>
</comment>
<evidence type="ECO:0000313" key="6">
    <source>
        <dbReference type="EMBL" id="PIP60521.1"/>
    </source>
</evidence>
<feature type="domain" description="TNase-like" evidence="5">
    <location>
        <begin position="105"/>
        <end position="242"/>
    </location>
</feature>
<keyword evidence="4" id="KW-0472">Membrane</keyword>
<dbReference type="PANTHER" id="PTHR12302:SF3">
    <property type="entry name" value="SERINE_THREONINE-PROTEIN KINASE 31"/>
    <property type="match status" value="1"/>
</dbReference>
<evidence type="ECO:0000256" key="1">
    <source>
        <dbReference type="ARBA" id="ARBA00022722"/>
    </source>
</evidence>
<dbReference type="Gene3D" id="2.40.50.90">
    <property type="match status" value="1"/>
</dbReference>
<keyword evidence="2" id="KW-0255">Endonuclease</keyword>
<dbReference type="GO" id="GO:0004519">
    <property type="term" value="F:endonuclease activity"/>
    <property type="evidence" value="ECO:0007669"/>
    <property type="project" value="UniProtKB-KW"/>
</dbReference>
<dbReference type="Proteomes" id="UP000231581">
    <property type="component" value="Unassembled WGS sequence"/>
</dbReference>
<keyword evidence="3" id="KW-0378">Hydrolase</keyword>
<dbReference type="SMART" id="SM00318">
    <property type="entry name" value="SNc"/>
    <property type="match status" value="1"/>
</dbReference>
<sequence>MQIDFGGSTYFCGKERVLVLFFFFRFACSRVHGWSLRCFACFVSLFLILIETYDIRMTARQKRNILSACIAVLILLAAHFNLIDLQSNSVPEVVTPTPVSAASSGFGNALVVRTVDGDTLEVSEDGKADSEKIRLLGVNTPESVDPRKPVECFGKEASHFTDELMTGKRVELVSDPTADNVDKYGRLLRFVELEDGTNLNETLLREGYAYAYLSFPLSAEKKALYHALEQEAKAAERGLWSPDTCAGLH</sequence>
<dbReference type="PROSITE" id="PS50830">
    <property type="entry name" value="TNASE_3"/>
    <property type="match status" value="1"/>
</dbReference>
<dbReference type="EMBL" id="PCSZ01000056">
    <property type="protein sequence ID" value="PIP60521.1"/>
    <property type="molecule type" value="Genomic_DNA"/>
</dbReference>
<dbReference type="Pfam" id="PF00565">
    <property type="entry name" value="SNase"/>
    <property type="match status" value="1"/>
</dbReference>
<organism evidence="6 7">
    <name type="scientific">Candidatus Uhrbacteria bacterium CG22_combo_CG10-13_8_21_14_all_47_17</name>
    <dbReference type="NCBI Taxonomy" id="1975041"/>
    <lineage>
        <taxon>Bacteria</taxon>
        <taxon>Candidatus Uhriibacteriota</taxon>
    </lineage>
</organism>
<proteinExistence type="predicted"/>
<dbReference type="InterPro" id="IPR016071">
    <property type="entry name" value="Staphylococal_nuclease_OB-fold"/>
</dbReference>
<feature type="transmembrane region" description="Helical" evidence="4">
    <location>
        <begin position="65"/>
        <end position="83"/>
    </location>
</feature>
<feature type="transmembrane region" description="Helical" evidence="4">
    <location>
        <begin position="34"/>
        <end position="53"/>
    </location>
</feature>
<keyword evidence="4" id="KW-1133">Transmembrane helix</keyword>
<evidence type="ECO:0000259" key="5">
    <source>
        <dbReference type="PROSITE" id="PS50830"/>
    </source>
</evidence>
<accession>A0A2H0BSA1</accession>
<dbReference type="SUPFAM" id="SSF50199">
    <property type="entry name" value="Staphylococcal nuclease"/>
    <property type="match status" value="1"/>
</dbReference>
<evidence type="ECO:0000256" key="3">
    <source>
        <dbReference type="ARBA" id="ARBA00022801"/>
    </source>
</evidence>
<name>A0A2H0BSA1_9BACT</name>
<keyword evidence="1" id="KW-0540">Nuclease</keyword>
<reference evidence="6 7" key="1">
    <citation type="submission" date="2017-09" db="EMBL/GenBank/DDBJ databases">
        <title>Depth-based differentiation of microbial function through sediment-hosted aquifers and enrichment of novel symbionts in the deep terrestrial subsurface.</title>
        <authorList>
            <person name="Probst A.J."/>
            <person name="Ladd B."/>
            <person name="Jarett J.K."/>
            <person name="Geller-Mcgrath D.E."/>
            <person name="Sieber C.M."/>
            <person name="Emerson J.B."/>
            <person name="Anantharaman K."/>
            <person name="Thomas B.C."/>
            <person name="Malmstrom R."/>
            <person name="Stieglmeier M."/>
            <person name="Klingl A."/>
            <person name="Woyke T."/>
            <person name="Ryan C.M."/>
            <person name="Banfield J.F."/>
        </authorList>
    </citation>
    <scope>NUCLEOTIDE SEQUENCE [LARGE SCALE GENOMIC DNA]</scope>
    <source>
        <strain evidence="6">CG22_combo_CG10-13_8_21_14_all_47_17</strain>
    </source>
</reference>
<dbReference type="PANTHER" id="PTHR12302">
    <property type="entry name" value="EBNA2 BINDING PROTEIN P100"/>
    <property type="match status" value="1"/>
</dbReference>
<dbReference type="AlphaFoldDB" id="A0A2H0BSA1"/>
<evidence type="ECO:0000256" key="2">
    <source>
        <dbReference type="ARBA" id="ARBA00022759"/>
    </source>
</evidence>
<gene>
    <name evidence="6" type="ORF">COX00_02845</name>
</gene>
<dbReference type="InterPro" id="IPR035437">
    <property type="entry name" value="SNase_OB-fold_sf"/>
</dbReference>